<dbReference type="STRING" id="425514.SAMN05443550_101554"/>
<feature type="domain" description="Lantibiotic dehydratase N-terminal" evidence="1">
    <location>
        <begin position="37"/>
        <end position="226"/>
    </location>
</feature>
<gene>
    <name evidence="3" type="ORF">SAMN05443550_101554</name>
</gene>
<feature type="domain" description="Thiopeptide-type bacteriocin biosynthesis" evidence="2">
    <location>
        <begin position="677"/>
        <end position="925"/>
    </location>
</feature>
<evidence type="ECO:0000259" key="2">
    <source>
        <dbReference type="Pfam" id="PF14028"/>
    </source>
</evidence>
<protein>
    <submittedName>
        <fullName evidence="3">Thiopeptide-type bacteriocin biosynthesis domain-containing protein</fullName>
    </submittedName>
</protein>
<dbReference type="InterPro" id="IPR006827">
    <property type="entry name" value="Lant_deHydtase_N"/>
</dbReference>
<sequence length="939" mass="109129">MKLSLSTTTICRTPRFFCHEELGNVWAELKVYIHESSPAFFEVIKDHDYSDLPNLEPKIRFTIWKYFNRAKFRATPYGNFAAFSLVPLIRENRSEQVILFEKTLVHRFPNWQEKEHINFDPEFLSSNALYVRTNTSSYLCNQDLRYINIENGSFELSAIPAETTTMETLKFCRTQRMLSQVRDFLQATYHLNPFLSNYFIEQLIGTQLLITDLQPNITGTDYFSRISYPVIEKKNDYIIAERKRASGHLSEKELHIIPELVDFLSKHLDPGKSRSLDDFKMKFSKRFEDKKIPLLVAMDPEMGIGYRSLTQYKEEDQLIQELKTYRKQRQSLATLDYSPLHQFLLNGMMQQKTVQLEEFKDAGQEDVPDVANTLSVMLHYANDLLVVDQIGGCTANALLGRFSIANGDITTLGKNFAHAEHEANPGVLFFDIAYQIEKNADNINRRESIYPYELPILSWSESGGIIDPDDILLSVKGDELILHSRKYKKRIVPKLASAYNYSRSDLSVYRFLSDLQHQNLHSQLTLSLPDMFPGLLHYQRVQYKHVVLSPEKWLIPQNVCSAAGQKDALNALMQWLDKIGPEAPFKCGFADQTLVFNPGSEEDMQSFLLFCKNKTDIYIEETFLSGTQLINDEYGKPYLSEFIISLEHRKQLYAPYPMEQEKKQQPVKDTFLPGQDWLYFEIYCQPSNSNLILQTIARNYLTPAKKKLKDWFFIRYGDPSYHIRLRVKLKETADIAKLVSNLSAVLAPYVETSMISDLQLKTYRREIERYGPGRIELTERCFGNNSRLILSLIKRPAPVHWFYYLSIFLLEQVMETGGFSTQEQLRFVEKMAGLFAAEMNIPPEGFKKVNLGYKEFTTDAGTMQINKAQQKKIAETSRFFLKVLEKCTASEKEKMLSDLFHMHTNRLFSNDQRMHEMIMYYYLTKKIKTKLGRLQQSAK</sequence>
<dbReference type="InterPro" id="IPR023809">
    <property type="entry name" value="Thiopep_bacteriocin_synth_dom"/>
</dbReference>
<dbReference type="RefSeq" id="WP_090554909.1">
    <property type="nucleotide sequence ID" value="NZ_FNRA01000001.1"/>
</dbReference>
<evidence type="ECO:0000259" key="1">
    <source>
        <dbReference type="Pfam" id="PF04738"/>
    </source>
</evidence>
<dbReference type="Proteomes" id="UP000198850">
    <property type="component" value="Unassembled WGS sequence"/>
</dbReference>
<proteinExistence type="predicted"/>
<accession>A0A1H3XCR7</accession>
<dbReference type="EMBL" id="FNRA01000001">
    <property type="protein sequence ID" value="SDZ96328.1"/>
    <property type="molecule type" value="Genomic_DNA"/>
</dbReference>
<dbReference type="Pfam" id="PF04738">
    <property type="entry name" value="Lant_dehydr_N"/>
    <property type="match status" value="2"/>
</dbReference>
<organism evidence="3 4">
    <name type="scientific">Pedobacter hartonius</name>
    <dbReference type="NCBI Taxonomy" id="425514"/>
    <lineage>
        <taxon>Bacteria</taxon>
        <taxon>Pseudomonadati</taxon>
        <taxon>Bacteroidota</taxon>
        <taxon>Sphingobacteriia</taxon>
        <taxon>Sphingobacteriales</taxon>
        <taxon>Sphingobacteriaceae</taxon>
        <taxon>Pedobacter</taxon>
    </lineage>
</organism>
<evidence type="ECO:0000313" key="3">
    <source>
        <dbReference type="EMBL" id="SDZ96328.1"/>
    </source>
</evidence>
<evidence type="ECO:0000313" key="4">
    <source>
        <dbReference type="Proteomes" id="UP000198850"/>
    </source>
</evidence>
<name>A0A1H3XCR7_9SPHI</name>
<dbReference type="NCBIfam" id="TIGR03891">
    <property type="entry name" value="thiopep_ocin"/>
    <property type="match status" value="1"/>
</dbReference>
<dbReference type="OrthoDB" id="1273722at2"/>
<dbReference type="AlphaFoldDB" id="A0A1H3XCR7"/>
<dbReference type="Pfam" id="PF14028">
    <property type="entry name" value="Lant_dehydr_C"/>
    <property type="match status" value="1"/>
</dbReference>
<reference evidence="3 4" key="1">
    <citation type="submission" date="2016-10" db="EMBL/GenBank/DDBJ databases">
        <authorList>
            <person name="de Groot N.N."/>
        </authorList>
    </citation>
    <scope>NUCLEOTIDE SEQUENCE [LARGE SCALE GENOMIC DNA]</scope>
    <source>
        <strain evidence="3 4">DSM 19033</strain>
    </source>
</reference>
<keyword evidence="4" id="KW-1185">Reference proteome</keyword>
<feature type="domain" description="Lantibiotic dehydratase N-terminal" evidence="1">
    <location>
        <begin position="270"/>
        <end position="595"/>
    </location>
</feature>